<dbReference type="EMBL" id="JACEFO010000662">
    <property type="protein sequence ID" value="KAF8762244.1"/>
    <property type="molecule type" value="Genomic_DNA"/>
</dbReference>
<proteinExistence type="predicted"/>
<evidence type="ECO:0000313" key="1">
    <source>
        <dbReference type="EMBL" id="KAF8762244.1"/>
    </source>
</evidence>
<sequence>MSVLNLEAEALDVAKMMEAEAVVAVEGVELVAKVVTKVGAVAVAEARNIGECRILRPVAVLHRLGRGVGIGCLFSWQKPKWFVGHSGEEAATGLSRFLKTVYLISGV</sequence>
<protein>
    <submittedName>
        <fullName evidence="1">Uncharacterized protein</fullName>
    </submittedName>
</protein>
<gene>
    <name evidence="1" type="ORF">HU200_009797</name>
</gene>
<keyword evidence="2" id="KW-1185">Reference proteome</keyword>
<dbReference type="OrthoDB" id="694942at2759"/>
<comment type="caution">
    <text evidence="1">The sequence shown here is derived from an EMBL/GenBank/DDBJ whole genome shotgun (WGS) entry which is preliminary data.</text>
</comment>
<accession>A0A835FLJ4</accession>
<dbReference type="Proteomes" id="UP000636709">
    <property type="component" value="Unassembled WGS sequence"/>
</dbReference>
<reference evidence="1" key="1">
    <citation type="submission" date="2020-07" db="EMBL/GenBank/DDBJ databases">
        <title>Genome sequence and genetic diversity analysis of an under-domesticated orphan crop, white fonio (Digitaria exilis).</title>
        <authorList>
            <person name="Bennetzen J.L."/>
            <person name="Chen S."/>
            <person name="Ma X."/>
            <person name="Wang X."/>
            <person name="Yssel A.E.J."/>
            <person name="Chaluvadi S.R."/>
            <person name="Johnson M."/>
            <person name="Gangashetty P."/>
            <person name="Hamidou F."/>
            <person name="Sanogo M.D."/>
            <person name="Zwaenepoel A."/>
            <person name="Wallace J."/>
            <person name="Van De Peer Y."/>
            <person name="Van Deynze A."/>
        </authorList>
    </citation>
    <scope>NUCLEOTIDE SEQUENCE</scope>
    <source>
        <tissue evidence="1">Leaves</tissue>
    </source>
</reference>
<evidence type="ECO:0000313" key="2">
    <source>
        <dbReference type="Proteomes" id="UP000636709"/>
    </source>
</evidence>
<organism evidence="1 2">
    <name type="scientific">Digitaria exilis</name>
    <dbReference type="NCBI Taxonomy" id="1010633"/>
    <lineage>
        <taxon>Eukaryota</taxon>
        <taxon>Viridiplantae</taxon>
        <taxon>Streptophyta</taxon>
        <taxon>Embryophyta</taxon>
        <taxon>Tracheophyta</taxon>
        <taxon>Spermatophyta</taxon>
        <taxon>Magnoliopsida</taxon>
        <taxon>Liliopsida</taxon>
        <taxon>Poales</taxon>
        <taxon>Poaceae</taxon>
        <taxon>PACMAD clade</taxon>
        <taxon>Panicoideae</taxon>
        <taxon>Panicodae</taxon>
        <taxon>Paniceae</taxon>
        <taxon>Anthephorinae</taxon>
        <taxon>Digitaria</taxon>
    </lineage>
</organism>
<name>A0A835FLJ4_9POAL</name>
<dbReference type="AlphaFoldDB" id="A0A835FLJ4"/>